<accession>A0A5M8PQ68</accession>
<protein>
    <submittedName>
        <fullName evidence="1">Uncharacterized protein</fullName>
    </submittedName>
</protein>
<dbReference type="PANTHER" id="PTHR39596">
    <property type="match status" value="1"/>
</dbReference>
<dbReference type="AlphaFoldDB" id="A0A5M8PQ68"/>
<dbReference type="Proteomes" id="UP000324767">
    <property type="component" value="Unassembled WGS sequence"/>
</dbReference>
<organism evidence="1 2">
    <name type="scientific">Lasallia pustulata</name>
    <dbReference type="NCBI Taxonomy" id="136370"/>
    <lineage>
        <taxon>Eukaryota</taxon>
        <taxon>Fungi</taxon>
        <taxon>Dikarya</taxon>
        <taxon>Ascomycota</taxon>
        <taxon>Pezizomycotina</taxon>
        <taxon>Lecanoromycetes</taxon>
        <taxon>OSLEUM clade</taxon>
        <taxon>Umbilicariomycetidae</taxon>
        <taxon>Umbilicariales</taxon>
        <taxon>Umbilicariaceae</taxon>
        <taxon>Lasallia</taxon>
    </lineage>
</organism>
<proteinExistence type="predicted"/>
<sequence length="269" mass="30199">MPQATSGSLHAPVVTTSLSGRALLVRDRQKNYIKYETRIRTCLATLAFFFKRHVSFFGRMKSLGLVRPEIGLSFGILGNALDAATFKLVVEPWPTGSGWIVNAWPTTDSLRGHLRANGRYARAVARLEDSCKLDTLYFLPLLRQPITGVDHSACNSEQCNAENIDEATYESSHIARFCTCKHINVDNETVVSTLRKGEIPVILLYPSFSNTVSPLTVSQAYEDTEYVAISHVWQDKMGNTRFNSLPYCVLKHLRTLVERRVQRSCKVSV</sequence>
<evidence type="ECO:0000313" key="1">
    <source>
        <dbReference type="EMBL" id="KAA6411604.1"/>
    </source>
</evidence>
<gene>
    <name evidence="1" type="ORF">FRX48_04884</name>
</gene>
<comment type="caution">
    <text evidence="1">The sequence shown here is derived from an EMBL/GenBank/DDBJ whole genome shotgun (WGS) entry which is preliminary data.</text>
</comment>
<evidence type="ECO:0000313" key="2">
    <source>
        <dbReference type="Proteomes" id="UP000324767"/>
    </source>
</evidence>
<name>A0A5M8PQ68_9LECA</name>
<dbReference type="OrthoDB" id="2426273at2759"/>
<dbReference type="EMBL" id="VXIT01000007">
    <property type="protein sequence ID" value="KAA6411604.1"/>
    <property type="molecule type" value="Genomic_DNA"/>
</dbReference>
<reference evidence="1 2" key="1">
    <citation type="submission" date="2019-09" db="EMBL/GenBank/DDBJ databases">
        <title>The hologenome of the rock-dwelling lichen Lasallia pustulata.</title>
        <authorList>
            <person name="Greshake Tzovaras B."/>
            <person name="Segers F."/>
            <person name="Bicker A."/>
            <person name="Dal Grande F."/>
            <person name="Otte J."/>
            <person name="Hankeln T."/>
            <person name="Schmitt I."/>
            <person name="Ebersberger I."/>
        </authorList>
    </citation>
    <scope>NUCLEOTIDE SEQUENCE [LARGE SCALE GENOMIC DNA]</scope>
    <source>
        <strain evidence="1">A1-1</strain>
    </source>
</reference>
<dbReference type="PANTHER" id="PTHR39596:SF2">
    <property type="entry name" value="HET DOMAIN PROTEIN (AFU_ORTHOLOGUE AFUA_1G17550)-RELATED"/>
    <property type="match status" value="1"/>
</dbReference>